<comment type="caution">
    <text evidence="2">The sequence shown here is derived from an EMBL/GenBank/DDBJ whole genome shotgun (WGS) entry which is preliminary data.</text>
</comment>
<proteinExistence type="predicted"/>
<evidence type="ECO:0000256" key="1">
    <source>
        <dbReference type="SAM" id="MobiDB-lite"/>
    </source>
</evidence>
<dbReference type="AlphaFoldDB" id="A0AAD4WDG0"/>
<reference evidence="2 3" key="1">
    <citation type="journal article" date="2022" name="G3 (Bethesda)">
        <title>Whole-genome sequence and methylome profiling of the almond [Prunus dulcis (Mill.) D.A. Webb] cultivar 'Nonpareil'.</title>
        <authorList>
            <person name="D'Amico-Willman K.M."/>
            <person name="Ouma W.Z."/>
            <person name="Meulia T."/>
            <person name="Sideli G.M."/>
            <person name="Gradziel T.M."/>
            <person name="Fresnedo-Ramirez J."/>
        </authorList>
    </citation>
    <scope>NUCLEOTIDE SEQUENCE [LARGE SCALE GENOMIC DNA]</scope>
    <source>
        <strain evidence="2">Clone GOH B32 T37-40</strain>
    </source>
</reference>
<evidence type="ECO:0000313" key="3">
    <source>
        <dbReference type="Proteomes" id="UP001054821"/>
    </source>
</evidence>
<keyword evidence="3" id="KW-1185">Reference proteome</keyword>
<dbReference type="Proteomes" id="UP001054821">
    <property type="component" value="Chromosome 2"/>
</dbReference>
<feature type="region of interest" description="Disordered" evidence="1">
    <location>
        <begin position="44"/>
        <end position="139"/>
    </location>
</feature>
<organism evidence="2 3">
    <name type="scientific">Prunus dulcis</name>
    <name type="common">Almond</name>
    <name type="synonym">Amygdalus dulcis</name>
    <dbReference type="NCBI Taxonomy" id="3755"/>
    <lineage>
        <taxon>Eukaryota</taxon>
        <taxon>Viridiplantae</taxon>
        <taxon>Streptophyta</taxon>
        <taxon>Embryophyta</taxon>
        <taxon>Tracheophyta</taxon>
        <taxon>Spermatophyta</taxon>
        <taxon>Magnoliopsida</taxon>
        <taxon>eudicotyledons</taxon>
        <taxon>Gunneridae</taxon>
        <taxon>Pentapetalae</taxon>
        <taxon>rosids</taxon>
        <taxon>fabids</taxon>
        <taxon>Rosales</taxon>
        <taxon>Rosaceae</taxon>
        <taxon>Amygdaloideae</taxon>
        <taxon>Amygdaleae</taxon>
        <taxon>Prunus</taxon>
    </lineage>
</organism>
<evidence type="ECO:0000313" key="2">
    <source>
        <dbReference type="EMBL" id="KAI5341525.1"/>
    </source>
</evidence>
<sequence length="139" mass="15730">MHPFQKSGFVARISSRITTDQPGSIPFRHRLRARQTTLRVECSPRARRSYVLSENASNWTIGGPETPRPLNAPHPRSQAETRGPSQSHDEPWVLIGTQALLRRPPAAREGQEEERDNERHHSITIGSQNRNPPTRTSQS</sequence>
<accession>A0AAD4WDG0</accession>
<protein>
    <submittedName>
        <fullName evidence="2">Uncharacterized protein</fullName>
    </submittedName>
</protein>
<feature type="compositionally biased region" description="Polar residues" evidence="1">
    <location>
        <begin position="124"/>
        <end position="139"/>
    </location>
</feature>
<dbReference type="EMBL" id="JAJFAZ020000002">
    <property type="protein sequence ID" value="KAI5341525.1"/>
    <property type="molecule type" value="Genomic_DNA"/>
</dbReference>
<gene>
    <name evidence="2" type="ORF">L3X38_009400</name>
</gene>
<name>A0AAD4WDG0_PRUDU</name>
<feature type="region of interest" description="Disordered" evidence="1">
    <location>
        <begin position="1"/>
        <end position="24"/>
    </location>
</feature>